<name>A0ABQ4V520_9MYCO</name>
<dbReference type="Proteomes" id="UP001060504">
    <property type="component" value="Unassembled WGS sequence"/>
</dbReference>
<dbReference type="EMBL" id="BPRH01000453">
    <property type="protein sequence ID" value="GJF09588.1"/>
    <property type="molecule type" value="Genomic_DNA"/>
</dbReference>
<keyword evidence="2" id="KW-1185">Reference proteome</keyword>
<organism evidence="1 2">
    <name type="scientific">Mycolicibacterium cyprinidarum</name>
    <dbReference type="NCBI Taxonomy" id="2860311"/>
    <lineage>
        <taxon>Bacteria</taxon>
        <taxon>Bacillati</taxon>
        <taxon>Actinomycetota</taxon>
        <taxon>Actinomycetes</taxon>
        <taxon>Mycobacteriales</taxon>
        <taxon>Mycobacteriaceae</taxon>
        <taxon>Mycolicibacterium</taxon>
    </lineage>
</organism>
<comment type="caution">
    <text evidence="1">The sequence shown here is derived from an EMBL/GenBank/DDBJ whole genome shotgun (WGS) entry which is preliminary data.</text>
</comment>
<evidence type="ECO:0000313" key="1">
    <source>
        <dbReference type="EMBL" id="GJF09588.1"/>
    </source>
</evidence>
<sequence length="651" mass="71506">MRWFARPDNDAHELRAAPRLASWNKANDPDQLRLRAYLDDTETLLADSRIDGPWALRLDVGLPATRDLLDAADLDNYGYPLASRIQDASLMSVWCTKQHNELSFVRIDAARELPSPSTSVLVARATASATSVAYKEQIYAAVAGAAELPAGPVKLELSFVVGPRRKWLNLWKQTIDSLDPLLGRTYPDRAWNPRDGRITELGMHVTVDPAAGNEVVVGIAARTVSPYGRFELNDSVLIDQAGTRDHRRVATVVGLGPGEGVMLEIGQLSFGIPASNLTVIDRRIPEGAVITRLVPHDGPCRDIEGWPGHCDVIMAWGYRTPDDKQLRSFPCGLPCEPNPLVERSGPDRVWNPSGGRTTELGTHATVDPAAGNEVVASIAARQDPLARTRHILRTAAHANGWQVFIHRDNRDTDTYLVPDKGKTVEVYWAAGGGVLMAFASGDENLEAVFIARGDDYSTKTERVLSVLECRTDRFPPGPLDDAACPEEPQTCGRCFLVHTGQCPPHSFRAEIEQILIDHPCTRYAKVLLGMRRRLTDAEMAEEATQAGEPINAESIAHVRKLVRLSLDDELVPAPSDAADQAGLYRELLNYWRSPGLTQHINTKLARLRQRDPKIPLTPLGHARLGANDPSKAEKPEKVCPDCFMAHAGDCL</sequence>
<protein>
    <submittedName>
        <fullName evidence="1">Uncharacterized protein</fullName>
    </submittedName>
</protein>
<reference evidence="1 2" key="1">
    <citation type="submission" date="2021-08" db="EMBL/GenBank/DDBJ databases">
        <title>Draft genome sequence of Mycolicibacterium sp. NGTWS1702 strain.</title>
        <authorList>
            <person name="Matsumoto M."/>
            <person name="Tang B.C.C."/>
            <person name="Machida Y."/>
            <person name="Matoyama H."/>
            <person name="Kishihara T."/>
            <person name="Sato S."/>
            <person name="Kondo I."/>
            <person name="Sano M."/>
            <person name="Kato G."/>
        </authorList>
    </citation>
    <scope>NUCLEOTIDE SEQUENCE [LARGE SCALE GENOMIC DNA]</scope>
    <source>
        <strain evidence="1 2">NGTWSNA01</strain>
    </source>
</reference>
<evidence type="ECO:0000313" key="2">
    <source>
        <dbReference type="Proteomes" id="UP001060504"/>
    </source>
</evidence>
<proteinExistence type="predicted"/>
<accession>A0ABQ4V520</accession>
<gene>
    <name evidence="1" type="ORF">NGTWS1702_04060</name>
</gene>